<dbReference type="VEuPathDB" id="FungiDB:PSHT_01730"/>
<evidence type="ECO:0000313" key="1">
    <source>
        <dbReference type="EMBL" id="POW09974.1"/>
    </source>
</evidence>
<proteinExistence type="predicted"/>
<dbReference type="GO" id="GO:0009092">
    <property type="term" value="P:homoserine metabolic process"/>
    <property type="evidence" value="ECO:0007669"/>
    <property type="project" value="TreeGrafter"/>
</dbReference>
<name>A0A2S4VK91_9BASI</name>
<feature type="non-terminal residue" evidence="1">
    <location>
        <position position="1"/>
    </location>
</feature>
<reference evidence="1" key="1">
    <citation type="submission" date="2017-12" db="EMBL/GenBank/DDBJ databases">
        <title>Gene loss provides genomic basis for host adaptation in cereal stripe rust fungi.</title>
        <authorList>
            <person name="Xia C."/>
        </authorList>
    </citation>
    <scope>NUCLEOTIDE SEQUENCE [LARGE SCALE GENOMIC DNA]</scope>
    <source>
        <strain evidence="1">93-210</strain>
    </source>
</reference>
<dbReference type="PANTHER" id="PTHR32268">
    <property type="entry name" value="HOMOSERINE O-ACETYLTRANSFERASE"/>
    <property type="match status" value="1"/>
</dbReference>
<dbReference type="Gene3D" id="3.40.50.1820">
    <property type="entry name" value="alpha/beta hydrolase"/>
    <property type="match status" value="1"/>
</dbReference>
<dbReference type="SUPFAM" id="SSF53474">
    <property type="entry name" value="alpha/beta-Hydrolases"/>
    <property type="match status" value="2"/>
</dbReference>
<dbReference type="EMBL" id="PKSL01000050">
    <property type="protein sequence ID" value="POW09974.1"/>
    <property type="molecule type" value="Genomic_DNA"/>
</dbReference>
<dbReference type="GO" id="GO:0004414">
    <property type="term" value="F:homoserine O-acetyltransferase activity"/>
    <property type="evidence" value="ECO:0007669"/>
    <property type="project" value="TreeGrafter"/>
</dbReference>
<evidence type="ECO:0000313" key="2">
    <source>
        <dbReference type="Proteomes" id="UP000239156"/>
    </source>
</evidence>
<dbReference type="InterPro" id="IPR008220">
    <property type="entry name" value="HAT_MetX-like"/>
</dbReference>
<dbReference type="AlphaFoldDB" id="A0A2S4VK91"/>
<organism evidence="1 2">
    <name type="scientific">Puccinia striiformis</name>
    <dbReference type="NCBI Taxonomy" id="27350"/>
    <lineage>
        <taxon>Eukaryota</taxon>
        <taxon>Fungi</taxon>
        <taxon>Dikarya</taxon>
        <taxon>Basidiomycota</taxon>
        <taxon>Pucciniomycotina</taxon>
        <taxon>Pucciniomycetes</taxon>
        <taxon>Pucciniales</taxon>
        <taxon>Pucciniaceae</taxon>
        <taxon>Puccinia</taxon>
    </lineage>
</organism>
<evidence type="ECO:0008006" key="3">
    <source>
        <dbReference type="Google" id="ProtNLM"/>
    </source>
</evidence>
<dbReference type="InterPro" id="IPR029058">
    <property type="entry name" value="AB_hydrolase_fold"/>
</dbReference>
<accession>A0A2S4VK91</accession>
<keyword evidence="2" id="KW-1185">Reference proteome</keyword>
<dbReference type="GO" id="GO:0009086">
    <property type="term" value="P:methionine biosynthetic process"/>
    <property type="evidence" value="ECO:0007669"/>
    <property type="project" value="TreeGrafter"/>
</dbReference>
<dbReference type="VEuPathDB" id="FungiDB:PSTT_06410"/>
<feature type="non-terminal residue" evidence="1">
    <location>
        <position position="414"/>
    </location>
</feature>
<protein>
    <recommendedName>
        <fullName evidence="3">AB hydrolase-1 domain-containing protein</fullName>
    </recommendedName>
</protein>
<dbReference type="Proteomes" id="UP000239156">
    <property type="component" value="Unassembled WGS sequence"/>
</dbReference>
<dbReference type="PANTHER" id="PTHR32268:SF11">
    <property type="entry name" value="HOMOSERINE O-ACETYLTRANSFERASE"/>
    <property type="match status" value="1"/>
</dbReference>
<comment type="caution">
    <text evidence="1">The sequence shown here is derived from an EMBL/GenBank/DDBJ whole genome shotgun (WGS) entry which is preliminary data.</text>
</comment>
<gene>
    <name evidence="1" type="ORF">PSTT_06410</name>
</gene>
<sequence length="414" mass="45540">LTCSQKEQPNIAIVSQFKLSLGVLLTDVPVTYHTWGKLNAKGTCKLHGLADVEDWWGPLVGPGLVFDLTLYFIFCANALGSPYGSASPVSINPKTGKKWGPEFPSTKMTDDVNLQQILLNHFKYWFMGGMTSPKWPICTYSTSSQWLLAPDTLHGESAGVKPNNLSTQIPSILMVTTIKMIHRLSDSWRRTWPLFQLIVVVIALSLGLVGSKYCPSPVRLALRQMVILTAQSPTLPPRKTTLEALTAHNNGHQLQSQVIPTKHQDQATWNAIKSPCQIFSAQSYLRYQGDNHDVNHERGDGPALLKIPPDALVIAINSDGLFTLVEQQELANSIPDARLVVVESTDGHNGFLLEFEQINQYVILHLCQLLPHLYGLLGKSNNNKALDFALVASIEAKLLKTIICSEAGGSITNS</sequence>